<dbReference type="InterPro" id="IPR040079">
    <property type="entry name" value="Glutathione_S-Trfase"/>
</dbReference>
<gene>
    <name evidence="9" type="primary">LOC110976586</name>
</gene>
<dbReference type="Proteomes" id="UP000694845">
    <property type="component" value="Unplaced"/>
</dbReference>
<dbReference type="InterPro" id="IPR036282">
    <property type="entry name" value="Glutathione-S-Trfase_C_sf"/>
</dbReference>
<name>A0A8B7XXR1_ACAPL</name>
<feature type="domain" description="GST C-terminal" evidence="7">
    <location>
        <begin position="88"/>
        <end position="226"/>
    </location>
</feature>
<comment type="subcellular location">
    <subcellularLocation>
        <location evidence="1">Cytoplasm</location>
    </subcellularLocation>
</comment>
<dbReference type="GO" id="GO:0006749">
    <property type="term" value="P:glutathione metabolic process"/>
    <property type="evidence" value="ECO:0007669"/>
    <property type="project" value="TreeGrafter"/>
</dbReference>
<dbReference type="InterPro" id="IPR040077">
    <property type="entry name" value="GST_C_Theta"/>
</dbReference>
<comment type="similarity">
    <text evidence="2">Belongs to the GST superfamily. Theta family.</text>
</comment>
<dbReference type="InterPro" id="IPR036249">
    <property type="entry name" value="Thioredoxin-like_sf"/>
</dbReference>
<organism evidence="8 9">
    <name type="scientific">Acanthaster planci</name>
    <name type="common">Crown-of-thorns starfish</name>
    <dbReference type="NCBI Taxonomy" id="133434"/>
    <lineage>
        <taxon>Eukaryota</taxon>
        <taxon>Metazoa</taxon>
        <taxon>Echinodermata</taxon>
        <taxon>Eleutherozoa</taxon>
        <taxon>Asterozoa</taxon>
        <taxon>Asteroidea</taxon>
        <taxon>Valvatacea</taxon>
        <taxon>Valvatida</taxon>
        <taxon>Acanthasteridae</taxon>
        <taxon>Acanthaster</taxon>
    </lineage>
</organism>
<evidence type="ECO:0000256" key="2">
    <source>
        <dbReference type="ARBA" id="ARBA00009899"/>
    </source>
</evidence>
<dbReference type="KEGG" id="aplc:110976586"/>
<dbReference type="GeneID" id="110976586"/>
<dbReference type="RefSeq" id="XP_022085673.1">
    <property type="nucleotide sequence ID" value="XM_022229981.1"/>
</dbReference>
<comment type="catalytic activity">
    <reaction evidence="5">
        <text>RX + glutathione = an S-substituted glutathione + a halide anion + H(+)</text>
        <dbReference type="Rhea" id="RHEA:16437"/>
        <dbReference type="ChEBI" id="CHEBI:15378"/>
        <dbReference type="ChEBI" id="CHEBI:16042"/>
        <dbReference type="ChEBI" id="CHEBI:17792"/>
        <dbReference type="ChEBI" id="CHEBI:57925"/>
        <dbReference type="ChEBI" id="CHEBI:90779"/>
        <dbReference type="EC" id="2.5.1.18"/>
    </reaction>
</comment>
<keyword evidence="3" id="KW-0963">Cytoplasm</keyword>
<proteinExistence type="inferred from homology"/>
<sequence length="227" mass="25850">MVLTVYGHQLSEPSRSVYLFCKVAKIPHTTINVDLLHEEHKQEAYLAINPLAVVPSIVDDDFKLSECMSILKYLARKYKVADHWYPEDLKVRAKVDQYLDWQHTGVRKTNIDCLMLFLGPLMGGKPIDEAEMAEKIEMFDKSLGTIEKVFLGDKKYVASDEISIADICCLSEVMQSVSLLRSRTDLLASHPKLAAWKERAVEKLNPDYDEVFKLLSEFAANPQTDLL</sequence>
<dbReference type="GO" id="GO:0004364">
    <property type="term" value="F:glutathione transferase activity"/>
    <property type="evidence" value="ECO:0007669"/>
    <property type="project" value="UniProtKB-EC"/>
</dbReference>
<dbReference type="InterPro" id="IPR004046">
    <property type="entry name" value="GST_C"/>
</dbReference>
<evidence type="ECO:0000256" key="4">
    <source>
        <dbReference type="ARBA" id="ARBA00022679"/>
    </source>
</evidence>
<evidence type="ECO:0000256" key="1">
    <source>
        <dbReference type="ARBA" id="ARBA00004496"/>
    </source>
</evidence>
<accession>A0A8B7XXR1</accession>
<dbReference type="SFLD" id="SFLDS00019">
    <property type="entry name" value="Glutathione_Transferase_(cytos"/>
    <property type="match status" value="1"/>
</dbReference>
<dbReference type="SUPFAM" id="SSF52833">
    <property type="entry name" value="Thioredoxin-like"/>
    <property type="match status" value="1"/>
</dbReference>
<dbReference type="OMA" id="EYLEWTH"/>
<dbReference type="Pfam" id="PF00043">
    <property type="entry name" value="GST_C"/>
    <property type="match status" value="1"/>
</dbReference>
<dbReference type="OrthoDB" id="422574at2759"/>
<dbReference type="GO" id="GO:0005737">
    <property type="term" value="C:cytoplasm"/>
    <property type="evidence" value="ECO:0007669"/>
    <property type="project" value="UniProtKB-SubCell"/>
</dbReference>
<protein>
    <submittedName>
        <fullName evidence="9">Glutathione S-transferase theta-1-like</fullName>
    </submittedName>
</protein>
<dbReference type="Gene3D" id="1.20.1050.10">
    <property type="match status" value="1"/>
</dbReference>
<evidence type="ECO:0000259" key="7">
    <source>
        <dbReference type="PROSITE" id="PS50405"/>
    </source>
</evidence>
<dbReference type="FunFam" id="1.20.1050.10:FF:000039">
    <property type="entry name" value="Glutathione S-transferase theta-1"/>
    <property type="match status" value="1"/>
</dbReference>
<keyword evidence="4" id="KW-0808">Transferase</keyword>
<reference evidence="9" key="1">
    <citation type="submission" date="2025-08" db="UniProtKB">
        <authorList>
            <consortium name="RefSeq"/>
        </authorList>
    </citation>
    <scope>IDENTIFICATION</scope>
</reference>
<dbReference type="InterPro" id="IPR051369">
    <property type="entry name" value="GST_Theta"/>
</dbReference>
<evidence type="ECO:0000256" key="3">
    <source>
        <dbReference type="ARBA" id="ARBA00022490"/>
    </source>
</evidence>
<dbReference type="SUPFAM" id="SSF47616">
    <property type="entry name" value="GST C-terminal domain-like"/>
    <property type="match status" value="1"/>
</dbReference>
<dbReference type="Pfam" id="PF13417">
    <property type="entry name" value="GST_N_3"/>
    <property type="match status" value="1"/>
</dbReference>
<feature type="domain" description="GST N-terminal" evidence="6">
    <location>
        <begin position="1"/>
        <end position="82"/>
    </location>
</feature>
<dbReference type="InterPro" id="IPR010987">
    <property type="entry name" value="Glutathione-S-Trfase_C-like"/>
</dbReference>
<dbReference type="PROSITE" id="PS50405">
    <property type="entry name" value="GST_CTER"/>
    <property type="match status" value="1"/>
</dbReference>
<dbReference type="PANTHER" id="PTHR43917">
    <property type="match status" value="1"/>
</dbReference>
<dbReference type="Gene3D" id="3.40.30.10">
    <property type="entry name" value="Glutaredoxin"/>
    <property type="match status" value="1"/>
</dbReference>
<dbReference type="InterPro" id="IPR004045">
    <property type="entry name" value="Glutathione_S-Trfase_N"/>
</dbReference>
<dbReference type="AlphaFoldDB" id="A0A8B7XXR1"/>
<dbReference type="PANTHER" id="PTHR43917:SF8">
    <property type="entry name" value="GH16740P-RELATED"/>
    <property type="match status" value="1"/>
</dbReference>
<dbReference type="SFLD" id="SFLDG00358">
    <property type="entry name" value="Main_(cytGST)"/>
    <property type="match status" value="1"/>
</dbReference>
<evidence type="ECO:0000313" key="9">
    <source>
        <dbReference type="RefSeq" id="XP_022085673.1"/>
    </source>
</evidence>
<evidence type="ECO:0000259" key="6">
    <source>
        <dbReference type="PROSITE" id="PS50404"/>
    </source>
</evidence>
<evidence type="ECO:0000313" key="8">
    <source>
        <dbReference type="Proteomes" id="UP000694845"/>
    </source>
</evidence>
<evidence type="ECO:0000256" key="5">
    <source>
        <dbReference type="ARBA" id="ARBA00047960"/>
    </source>
</evidence>
<dbReference type="CDD" id="cd03183">
    <property type="entry name" value="GST_C_Theta"/>
    <property type="match status" value="1"/>
</dbReference>
<dbReference type="PROSITE" id="PS50404">
    <property type="entry name" value="GST_NTER"/>
    <property type="match status" value="1"/>
</dbReference>
<keyword evidence="8" id="KW-1185">Reference proteome</keyword>